<comment type="caution">
    <text evidence="8">The sequence shown here is derived from an EMBL/GenBank/DDBJ whole genome shotgun (WGS) entry which is preliminary data.</text>
</comment>
<dbReference type="EC" id="2.3.1.20" evidence="3"/>
<keyword evidence="4" id="KW-0808">Transferase</keyword>
<dbReference type="EMBL" id="JAEACU010000004">
    <property type="protein sequence ID" value="KAH7533359.1"/>
    <property type="molecule type" value="Genomic_DNA"/>
</dbReference>
<protein>
    <recommendedName>
        <fullName evidence="3">diacylglycerol O-acyltransferase</fullName>
        <ecNumber evidence="3">2.3.1.20</ecNumber>
    </recommendedName>
</protein>
<dbReference type="GO" id="GO:0004144">
    <property type="term" value="F:diacylglycerol O-acyltransferase activity"/>
    <property type="evidence" value="ECO:0007669"/>
    <property type="project" value="UniProtKB-EC"/>
</dbReference>
<evidence type="ECO:0000256" key="6">
    <source>
        <dbReference type="ARBA" id="ARBA00048109"/>
    </source>
</evidence>
<proteinExistence type="predicted"/>
<sequence>MSSITRVGNENKKKQWKKTVVKLEDHICIPGFQSGLSLESCDRCLDDYISKISVKGFPQDKPLWEIHVIKYPTTTAASSLVFKLHHALGNGNSIMGAILSILRRADNPSLPSTFLRVNDQAFKTASYFGWNILNNSLIEDDRTPIRSENDGVEFDPTTMNFIFFSIDQMKLIKNKLGAVSL</sequence>
<dbReference type="InterPro" id="IPR004255">
    <property type="entry name" value="O-acyltransferase_WSD1_N"/>
</dbReference>
<evidence type="ECO:0000313" key="8">
    <source>
        <dbReference type="EMBL" id="KAH7533359.1"/>
    </source>
</evidence>
<feature type="domain" description="O-acyltransferase WSD1-like N-terminal" evidence="7">
    <location>
        <begin position="43"/>
        <end position="119"/>
    </location>
</feature>
<reference evidence="8" key="1">
    <citation type="journal article" date="2021" name="Front. Plant Sci.">
        <title>Chromosome-Scale Genome Assembly for Chinese Sour Jujube and Insights Into Its Genome Evolution and Domestication Signature.</title>
        <authorList>
            <person name="Shen L.-Y."/>
            <person name="Luo H."/>
            <person name="Wang X.-L."/>
            <person name="Wang X.-M."/>
            <person name="Qiu X.-J."/>
            <person name="Liu H."/>
            <person name="Zhou S.-S."/>
            <person name="Jia K.-H."/>
            <person name="Nie S."/>
            <person name="Bao Y.-T."/>
            <person name="Zhang R.-G."/>
            <person name="Yun Q.-Z."/>
            <person name="Chai Y.-H."/>
            <person name="Lu J.-Y."/>
            <person name="Li Y."/>
            <person name="Zhao S.-W."/>
            <person name="Mao J.-F."/>
            <person name="Jia S.-G."/>
            <person name="Mao Y.-M."/>
        </authorList>
    </citation>
    <scope>NUCLEOTIDE SEQUENCE</scope>
    <source>
        <strain evidence="8">AT0</strain>
        <tissue evidence="8">Leaf</tissue>
    </source>
</reference>
<dbReference type="InterPro" id="IPR045034">
    <property type="entry name" value="O-acyltransferase_WSD1-like"/>
</dbReference>
<dbReference type="Pfam" id="PF03007">
    <property type="entry name" value="WS_DGAT_cat"/>
    <property type="match status" value="1"/>
</dbReference>
<dbReference type="AlphaFoldDB" id="A0A978VJU0"/>
<dbReference type="Proteomes" id="UP000813462">
    <property type="component" value="Unassembled WGS sequence"/>
</dbReference>
<comment type="pathway">
    <text evidence="2">Lipid metabolism.</text>
</comment>
<accession>A0A978VJU0</accession>
<evidence type="ECO:0000256" key="5">
    <source>
        <dbReference type="ARBA" id="ARBA00023315"/>
    </source>
</evidence>
<evidence type="ECO:0000256" key="2">
    <source>
        <dbReference type="ARBA" id="ARBA00005189"/>
    </source>
</evidence>
<comment type="pathway">
    <text evidence="1">Glycerolipid metabolism; triacylglycerol biosynthesis.</text>
</comment>
<evidence type="ECO:0000256" key="4">
    <source>
        <dbReference type="ARBA" id="ARBA00022679"/>
    </source>
</evidence>
<dbReference type="GO" id="GO:0019432">
    <property type="term" value="P:triglyceride biosynthetic process"/>
    <property type="evidence" value="ECO:0007669"/>
    <property type="project" value="TreeGrafter"/>
</dbReference>
<evidence type="ECO:0000256" key="1">
    <source>
        <dbReference type="ARBA" id="ARBA00004771"/>
    </source>
</evidence>
<dbReference type="PANTHER" id="PTHR31650">
    <property type="entry name" value="O-ACYLTRANSFERASE (WSD1-LIKE) FAMILY PROTEIN"/>
    <property type="match status" value="1"/>
</dbReference>
<organism evidence="8 9">
    <name type="scientific">Ziziphus jujuba var. spinosa</name>
    <dbReference type="NCBI Taxonomy" id="714518"/>
    <lineage>
        <taxon>Eukaryota</taxon>
        <taxon>Viridiplantae</taxon>
        <taxon>Streptophyta</taxon>
        <taxon>Embryophyta</taxon>
        <taxon>Tracheophyta</taxon>
        <taxon>Spermatophyta</taxon>
        <taxon>Magnoliopsida</taxon>
        <taxon>eudicotyledons</taxon>
        <taxon>Gunneridae</taxon>
        <taxon>Pentapetalae</taxon>
        <taxon>rosids</taxon>
        <taxon>fabids</taxon>
        <taxon>Rosales</taxon>
        <taxon>Rhamnaceae</taxon>
        <taxon>Paliureae</taxon>
        <taxon>Ziziphus</taxon>
    </lineage>
</organism>
<dbReference type="PANTHER" id="PTHR31650:SF34">
    <property type="entry name" value="O-ACYLTRANSFERASE WSD1-LIKE ISOFORM X1"/>
    <property type="match status" value="1"/>
</dbReference>
<dbReference type="GO" id="GO:0005886">
    <property type="term" value="C:plasma membrane"/>
    <property type="evidence" value="ECO:0007669"/>
    <property type="project" value="TreeGrafter"/>
</dbReference>
<evidence type="ECO:0000256" key="3">
    <source>
        <dbReference type="ARBA" id="ARBA00013244"/>
    </source>
</evidence>
<evidence type="ECO:0000259" key="7">
    <source>
        <dbReference type="Pfam" id="PF03007"/>
    </source>
</evidence>
<gene>
    <name evidence="8" type="ORF">FEM48_Zijuj04G0122500</name>
</gene>
<keyword evidence="5" id="KW-0012">Acyltransferase</keyword>
<name>A0A978VJU0_ZIZJJ</name>
<comment type="catalytic activity">
    <reaction evidence="6">
        <text>an acyl-CoA + a 1,2-diacyl-sn-glycerol = a triacyl-sn-glycerol + CoA</text>
        <dbReference type="Rhea" id="RHEA:10868"/>
        <dbReference type="ChEBI" id="CHEBI:17815"/>
        <dbReference type="ChEBI" id="CHEBI:57287"/>
        <dbReference type="ChEBI" id="CHEBI:58342"/>
        <dbReference type="ChEBI" id="CHEBI:64615"/>
        <dbReference type="EC" id="2.3.1.20"/>
    </reaction>
</comment>
<evidence type="ECO:0000313" key="9">
    <source>
        <dbReference type="Proteomes" id="UP000813462"/>
    </source>
</evidence>